<dbReference type="PANTHER" id="PTHR35848:SF6">
    <property type="entry name" value="CUPIN TYPE-2 DOMAIN-CONTAINING PROTEIN"/>
    <property type="match status" value="1"/>
</dbReference>
<evidence type="ECO:0000256" key="1">
    <source>
        <dbReference type="ARBA" id="ARBA00022723"/>
    </source>
</evidence>
<gene>
    <name evidence="3" type="ORF">IAB02_08415</name>
</gene>
<accession>A0A9D1LDD0</accession>
<reference evidence="3" key="2">
    <citation type="journal article" date="2021" name="PeerJ">
        <title>Extensive microbial diversity within the chicken gut microbiome revealed by metagenomics and culture.</title>
        <authorList>
            <person name="Gilroy R."/>
            <person name="Ravi A."/>
            <person name="Getino M."/>
            <person name="Pursley I."/>
            <person name="Horton D.L."/>
            <person name="Alikhan N.F."/>
            <person name="Baker D."/>
            <person name="Gharbi K."/>
            <person name="Hall N."/>
            <person name="Watson M."/>
            <person name="Adriaenssens E.M."/>
            <person name="Foster-Nyarko E."/>
            <person name="Jarju S."/>
            <person name="Secka A."/>
            <person name="Antonio M."/>
            <person name="Oren A."/>
            <person name="Chaudhuri R.R."/>
            <person name="La Ragione R."/>
            <person name="Hildebrand F."/>
            <person name="Pallen M.J."/>
        </authorList>
    </citation>
    <scope>NUCLEOTIDE SEQUENCE</scope>
    <source>
        <strain evidence="3">ChiHcec3-11533</strain>
    </source>
</reference>
<dbReference type="SUPFAM" id="SSF51182">
    <property type="entry name" value="RmlC-like cupins"/>
    <property type="match status" value="1"/>
</dbReference>
<dbReference type="Gene3D" id="2.60.120.10">
    <property type="entry name" value="Jelly Rolls"/>
    <property type="match status" value="1"/>
</dbReference>
<dbReference type="InterPro" id="IPR013096">
    <property type="entry name" value="Cupin_2"/>
</dbReference>
<sequence>MITRLSERVTESREHMRGGAGTVLLTPISKEIPQNARLFSEIRLRPGMSIGYHVHEKETELFYFLSGKGRAQDDEAFYDVSAGDSMATPSGHGHAIECVGEEDLVIVAVIIKD</sequence>
<feature type="domain" description="Cupin type-2" evidence="2">
    <location>
        <begin position="42"/>
        <end position="109"/>
    </location>
</feature>
<protein>
    <submittedName>
        <fullName evidence="3">Cupin domain-containing protein</fullName>
    </submittedName>
</protein>
<evidence type="ECO:0000313" key="3">
    <source>
        <dbReference type="EMBL" id="HIU34572.1"/>
    </source>
</evidence>
<comment type="caution">
    <text evidence="3">The sequence shown here is derived from an EMBL/GenBank/DDBJ whole genome shotgun (WGS) entry which is preliminary data.</text>
</comment>
<dbReference type="AlphaFoldDB" id="A0A9D1LDD0"/>
<dbReference type="CDD" id="cd02221">
    <property type="entry name" value="cupin_TM1287-like"/>
    <property type="match status" value="1"/>
</dbReference>
<reference evidence="3" key="1">
    <citation type="submission" date="2020-10" db="EMBL/GenBank/DDBJ databases">
        <authorList>
            <person name="Gilroy R."/>
        </authorList>
    </citation>
    <scope>NUCLEOTIDE SEQUENCE</scope>
    <source>
        <strain evidence="3">ChiHcec3-11533</strain>
    </source>
</reference>
<dbReference type="GO" id="GO:0046872">
    <property type="term" value="F:metal ion binding"/>
    <property type="evidence" value="ECO:0007669"/>
    <property type="project" value="UniProtKB-KW"/>
</dbReference>
<dbReference type="InterPro" id="IPR051610">
    <property type="entry name" value="GPI/OXD"/>
</dbReference>
<dbReference type="Pfam" id="PF07883">
    <property type="entry name" value="Cupin_2"/>
    <property type="match status" value="1"/>
</dbReference>
<dbReference type="EMBL" id="DVMU01000186">
    <property type="protein sequence ID" value="HIU34572.1"/>
    <property type="molecule type" value="Genomic_DNA"/>
</dbReference>
<organism evidence="3 4">
    <name type="scientific">Candidatus Pullichristensenella excrementigallinarum</name>
    <dbReference type="NCBI Taxonomy" id="2840907"/>
    <lineage>
        <taxon>Bacteria</taxon>
        <taxon>Bacillati</taxon>
        <taxon>Bacillota</taxon>
        <taxon>Clostridia</taxon>
        <taxon>Candidatus Pullichristensenella</taxon>
    </lineage>
</organism>
<keyword evidence="1" id="KW-0479">Metal-binding</keyword>
<dbReference type="PANTHER" id="PTHR35848">
    <property type="entry name" value="OXALATE-BINDING PROTEIN"/>
    <property type="match status" value="1"/>
</dbReference>
<name>A0A9D1LDD0_9FIRM</name>
<evidence type="ECO:0000259" key="2">
    <source>
        <dbReference type="Pfam" id="PF07883"/>
    </source>
</evidence>
<dbReference type="InterPro" id="IPR014710">
    <property type="entry name" value="RmlC-like_jellyroll"/>
</dbReference>
<dbReference type="Proteomes" id="UP000824072">
    <property type="component" value="Unassembled WGS sequence"/>
</dbReference>
<dbReference type="InterPro" id="IPR011051">
    <property type="entry name" value="RmlC_Cupin_sf"/>
</dbReference>
<evidence type="ECO:0000313" key="4">
    <source>
        <dbReference type="Proteomes" id="UP000824072"/>
    </source>
</evidence>
<proteinExistence type="predicted"/>